<feature type="region of interest" description="Disordered" evidence="1">
    <location>
        <begin position="116"/>
        <end position="163"/>
    </location>
</feature>
<keyword evidence="4" id="KW-1185">Reference proteome</keyword>
<dbReference type="KEGG" id="upl:DSM104440_00681"/>
<dbReference type="GO" id="GO:0015473">
    <property type="term" value="F:fimbrial usher porin activity"/>
    <property type="evidence" value="ECO:0007669"/>
    <property type="project" value="InterPro"/>
</dbReference>
<dbReference type="InParanoid" id="A0A6M4H2U3"/>
<dbReference type="InterPro" id="IPR025949">
    <property type="entry name" value="PapC-like_C"/>
</dbReference>
<dbReference type="Gene3D" id="2.60.40.2070">
    <property type="match status" value="1"/>
</dbReference>
<dbReference type="GO" id="GO:0009297">
    <property type="term" value="P:pilus assembly"/>
    <property type="evidence" value="ECO:0007669"/>
    <property type="project" value="InterPro"/>
</dbReference>
<dbReference type="PANTHER" id="PTHR30451:SF5">
    <property type="entry name" value="SLR0019 PROTEIN"/>
    <property type="match status" value="1"/>
</dbReference>
<evidence type="ECO:0000313" key="4">
    <source>
        <dbReference type="Proteomes" id="UP000503096"/>
    </source>
</evidence>
<reference evidence="3 4" key="1">
    <citation type="submission" date="2020-04" db="EMBL/GenBank/DDBJ databases">
        <title>Usitatibacter rugosus gen. nov., sp. nov. and Usitatibacter palustris sp. nov., novel members of Usitatibacteraceae fam. nov. within the order Nitrosomonadales isolated from soil.</title>
        <authorList>
            <person name="Huber K.J."/>
            <person name="Neumann-Schaal M."/>
            <person name="Geppert A."/>
            <person name="Luckner M."/>
            <person name="Wanner G."/>
            <person name="Overmann J."/>
        </authorList>
    </citation>
    <scope>NUCLEOTIDE SEQUENCE [LARGE SCALE GENOMIC DNA]</scope>
    <source>
        <strain evidence="3 4">Swamp67</strain>
    </source>
</reference>
<dbReference type="AlphaFoldDB" id="A0A6M4H2U3"/>
<dbReference type="Gene3D" id="2.60.40.2610">
    <property type="entry name" value="Outer membrane usher protein FimD, plug domain"/>
    <property type="match status" value="1"/>
</dbReference>
<dbReference type="Pfam" id="PF00577">
    <property type="entry name" value="Usher"/>
    <property type="match status" value="2"/>
</dbReference>
<organism evidence="3 4">
    <name type="scientific">Usitatibacter palustris</name>
    <dbReference type="NCBI Taxonomy" id="2732487"/>
    <lineage>
        <taxon>Bacteria</taxon>
        <taxon>Pseudomonadati</taxon>
        <taxon>Pseudomonadota</taxon>
        <taxon>Betaproteobacteria</taxon>
        <taxon>Nitrosomonadales</taxon>
        <taxon>Usitatibacteraceae</taxon>
        <taxon>Usitatibacter</taxon>
    </lineage>
</organism>
<accession>A0A6M4H2U3</accession>
<dbReference type="InterPro" id="IPR000015">
    <property type="entry name" value="Fimb_usher"/>
</dbReference>
<protein>
    <recommendedName>
        <fullName evidence="2">PapC-like C-terminal domain-containing protein</fullName>
    </recommendedName>
</protein>
<dbReference type="Gene3D" id="2.60.40.3110">
    <property type="match status" value="1"/>
</dbReference>
<feature type="compositionally biased region" description="Pro residues" evidence="1">
    <location>
        <begin position="138"/>
        <end position="159"/>
    </location>
</feature>
<evidence type="ECO:0000256" key="1">
    <source>
        <dbReference type="SAM" id="MobiDB-lite"/>
    </source>
</evidence>
<sequence length="923" mass="98451">MSAGGSPPRISFAIRAALLAIALVAFPGFSLAQSSVRASDKDRVSQARERGYWVIERGDTLFAISRNFTETETAANELARELASLNSHALLLNNPGVLVVGAKLKLPQRFLAEGKATAPVPPRAQPPVQPQAQSQPKTPVPAQTPAPPLATVPAAPPIPASQATPAAVRGQRVLPLDVTINGAKGGTWVFVERDGILHVPADALEEWRLQIGPDARAIDFKGEKYLPLSAVPGYKARLNSSSQSVELAFAPEAFTAQRLSTAPAGRPNLDPVMPSVFLNYDANYFGQDFRQSRRINDVGVIAELGLSTRHGVLTTSVAGRNLGGDGTLGDERHIVRLESTYTRDFPGSNITLRVGDATTRAGLWGRNIYFGGVQIGTNFELTPGFVSQPIPVLRGLSASPSTVELYVNDVLRQVSTVPTGPFAIDNFPQMTGSGEARLVVRDILGRETVLVQPFFEITKLLAPGLNDWSAELGSVREEFGTASNQYADTFVSGTWRRGITQGLTLEGRAEFTKDLRVASAGASFALPWQFLGSVAAVVSDRTGIGRGGHWLVGLERNGLRNSISFQAKGASVDFRQLGQDDDLEPNKLQVAGNWTYFHDKYGALGLGFATISRYSDVTVSTVTGNYSVNFGKSSSLSFNVSRAVAGASGTSFGMSIVVPLENSRVVSATTNSRSGQTDYFVTANQTSGLESGLGWRVLAGEQQREARVEGGLYYLGRRGNVTGEVSASPDRRAVRLGASGGVVFADGYLFATRRVDQAFAVAEIAGFPDVGVGLGSMTLTKTNNDGVALIPNLWPYQANSIRLDANELPISAEVDSIEKTAVPAWRSGVKVTFPVRGGRGALLRIVLESGEVAPAGAIARIDGDKQEFYVARRGEAFVTGLQPTNRLTLTWAGGKCRFEATLPPEKPDEIARVGPLTCKAITP</sequence>
<dbReference type="EMBL" id="CP053073">
    <property type="protein sequence ID" value="QJR13891.1"/>
    <property type="molecule type" value="Genomic_DNA"/>
</dbReference>
<gene>
    <name evidence="3" type="ORF">DSM104440_00681</name>
</gene>
<proteinExistence type="predicted"/>
<feature type="compositionally biased region" description="Pro residues" evidence="1">
    <location>
        <begin position="119"/>
        <end position="129"/>
    </location>
</feature>
<dbReference type="InterPro" id="IPR043142">
    <property type="entry name" value="PapC-like_C_sf"/>
</dbReference>
<feature type="domain" description="PapC-like C-terminal" evidence="2">
    <location>
        <begin position="842"/>
        <end position="904"/>
    </location>
</feature>
<evidence type="ECO:0000259" key="2">
    <source>
        <dbReference type="Pfam" id="PF13953"/>
    </source>
</evidence>
<dbReference type="GO" id="GO:0009279">
    <property type="term" value="C:cell outer membrane"/>
    <property type="evidence" value="ECO:0007669"/>
    <property type="project" value="TreeGrafter"/>
</dbReference>
<evidence type="ECO:0000313" key="3">
    <source>
        <dbReference type="EMBL" id="QJR13891.1"/>
    </source>
</evidence>
<dbReference type="InterPro" id="IPR042186">
    <property type="entry name" value="FimD_plug_dom"/>
</dbReference>
<dbReference type="FunCoup" id="A0A6M4H2U3">
    <property type="interactions" value="141"/>
</dbReference>
<dbReference type="Pfam" id="PF13953">
    <property type="entry name" value="PapC_C"/>
    <property type="match status" value="1"/>
</dbReference>
<name>A0A6M4H2U3_9PROT</name>
<dbReference type="PANTHER" id="PTHR30451">
    <property type="entry name" value="OUTER MEMBRANE USHER PROTEIN"/>
    <property type="match status" value="1"/>
</dbReference>
<dbReference type="Proteomes" id="UP000503096">
    <property type="component" value="Chromosome"/>
</dbReference>